<comment type="caution">
    <text evidence="1">The sequence shown here is derived from an EMBL/GenBank/DDBJ whole genome shotgun (WGS) entry which is preliminary data.</text>
</comment>
<evidence type="ECO:0000313" key="1">
    <source>
        <dbReference type="EMBL" id="MDQ0445256.1"/>
    </source>
</evidence>
<evidence type="ECO:0000313" key="2">
    <source>
        <dbReference type="Proteomes" id="UP001236369"/>
    </source>
</evidence>
<keyword evidence="2" id="KW-1185">Reference proteome</keyword>
<dbReference type="RefSeq" id="WP_238248738.1">
    <property type="nucleotide sequence ID" value="NZ_BPQX01000021.1"/>
</dbReference>
<sequence>MSILDKLFPRRARSASPLASAEIAVEIEAREAARAKAEARVAAAAFNRAAAQDDFNPVGMIAADDEAKLARAEVEVADHAINELQKAHAEAVAREAADALTTRREAIERRVRAEASSLLDDYDRLASQMASVLARKADLDREVARTNDALAGAKRHSEMLQSIDRRFRFAAGRQEPDAMRIVEETQVQIDGEWSRAVQLVRQRDGSMGSEHGPTRIVKREIRRPGRKRADTWLPSVTDIRLPAGRIGGSQHWPREA</sequence>
<organism evidence="1 2">
    <name type="scientific">Methylobacterium persicinum</name>
    <dbReference type="NCBI Taxonomy" id="374426"/>
    <lineage>
        <taxon>Bacteria</taxon>
        <taxon>Pseudomonadati</taxon>
        <taxon>Pseudomonadota</taxon>
        <taxon>Alphaproteobacteria</taxon>
        <taxon>Hyphomicrobiales</taxon>
        <taxon>Methylobacteriaceae</taxon>
        <taxon>Methylobacterium</taxon>
    </lineage>
</organism>
<name>A0ABU0HUS5_9HYPH</name>
<gene>
    <name evidence="1" type="ORF">QO016_004783</name>
</gene>
<reference evidence="1 2" key="1">
    <citation type="submission" date="2023-07" db="EMBL/GenBank/DDBJ databases">
        <title>Genomic Encyclopedia of Type Strains, Phase IV (KMG-IV): sequencing the most valuable type-strain genomes for metagenomic binning, comparative biology and taxonomic classification.</title>
        <authorList>
            <person name="Goeker M."/>
        </authorList>
    </citation>
    <scope>NUCLEOTIDE SEQUENCE [LARGE SCALE GENOMIC DNA]</scope>
    <source>
        <strain evidence="1 2">DSM 19562</strain>
    </source>
</reference>
<dbReference type="EMBL" id="JAUSVV010000023">
    <property type="protein sequence ID" value="MDQ0445256.1"/>
    <property type="molecule type" value="Genomic_DNA"/>
</dbReference>
<proteinExistence type="predicted"/>
<accession>A0ABU0HUS5</accession>
<dbReference type="Proteomes" id="UP001236369">
    <property type="component" value="Unassembled WGS sequence"/>
</dbReference>
<protein>
    <submittedName>
        <fullName evidence="1">Uncharacterized protein</fullName>
    </submittedName>
</protein>